<accession>A0A1S8L8M1</accession>
<proteinExistence type="inferred from homology"/>
<dbReference type="AlphaFoldDB" id="A0A1S8L8M1"/>
<dbReference type="HAMAP" id="MF_01561">
    <property type="entry name" value="YcdX_phosphat"/>
    <property type="match status" value="1"/>
</dbReference>
<comment type="cofactor">
    <cofactor evidence="1">
        <name>Zn(2+)</name>
        <dbReference type="ChEBI" id="CHEBI:29105"/>
    </cofactor>
    <text evidence="1">Binds 3 Zn(2+) ions per subunit.</text>
</comment>
<name>A0A1S8L8M1_9CLOT</name>
<comment type="similarity">
    <text evidence="1">Belongs to the PHP family.</text>
</comment>
<organism evidence="2 3">
    <name type="scientific">Clostridium felsineum</name>
    <dbReference type="NCBI Taxonomy" id="36839"/>
    <lineage>
        <taxon>Bacteria</taxon>
        <taxon>Bacillati</taxon>
        <taxon>Bacillota</taxon>
        <taxon>Clostridia</taxon>
        <taxon>Eubacteriales</taxon>
        <taxon>Clostridiaceae</taxon>
        <taxon>Clostridium</taxon>
    </lineage>
</organism>
<dbReference type="SUPFAM" id="SSF89550">
    <property type="entry name" value="PHP domain-like"/>
    <property type="match status" value="1"/>
</dbReference>
<feature type="binding site" evidence="1">
    <location>
        <position position="195"/>
    </location>
    <ligand>
        <name>Zn(2+)</name>
        <dbReference type="ChEBI" id="CHEBI:29105"/>
        <label>2</label>
    </ligand>
</feature>
<dbReference type="InterPro" id="IPR004013">
    <property type="entry name" value="PHP_dom"/>
</dbReference>
<evidence type="ECO:0000313" key="2">
    <source>
        <dbReference type="EMBL" id="URZ10166.1"/>
    </source>
</evidence>
<dbReference type="NCBIfam" id="NF006702">
    <property type="entry name" value="PRK09248.1"/>
    <property type="match status" value="1"/>
</dbReference>
<protein>
    <submittedName>
        <fullName evidence="2">Phosphatase YcdX</fullName>
        <ecNumber evidence="2">3.1.3.-</ecNumber>
    </submittedName>
</protein>
<dbReference type="RefSeq" id="WP_077834332.1">
    <property type="nucleotide sequence ID" value="NZ_CP096983.1"/>
</dbReference>
<reference evidence="2 3" key="1">
    <citation type="submission" date="2022-04" db="EMBL/GenBank/DDBJ databases">
        <title>Genome sequence of C. roseum typestrain.</title>
        <authorList>
            <person name="Poehlein A."/>
            <person name="Schoch T."/>
            <person name="Duerre P."/>
            <person name="Daniel R."/>
        </authorList>
    </citation>
    <scope>NUCLEOTIDE SEQUENCE [LARGE SCALE GENOMIC DNA]</scope>
    <source>
        <strain evidence="2 3">DSM 7320</strain>
    </source>
</reference>
<dbReference type="GO" id="GO:0005829">
    <property type="term" value="C:cytosol"/>
    <property type="evidence" value="ECO:0007669"/>
    <property type="project" value="TreeGrafter"/>
</dbReference>
<dbReference type="PANTHER" id="PTHR36928">
    <property type="entry name" value="PHOSPHATASE YCDX-RELATED"/>
    <property type="match status" value="1"/>
</dbReference>
<keyword evidence="3" id="KW-1185">Reference proteome</keyword>
<feature type="binding site" evidence="1">
    <location>
        <position position="132"/>
    </location>
    <ligand>
        <name>Zn(2+)</name>
        <dbReference type="ChEBI" id="CHEBI:29105"/>
        <label>3</label>
    </ligand>
</feature>
<feature type="binding site" evidence="1">
    <location>
        <position position="102"/>
    </location>
    <ligand>
        <name>Zn(2+)</name>
        <dbReference type="ChEBI" id="CHEBI:29105"/>
        <label>3</label>
    </ligand>
</feature>
<dbReference type="STRING" id="84029.CROST_17590"/>
<feature type="binding site" evidence="1">
    <location>
        <position position="41"/>
    </location>
    <ligand>
        <name>Zn(2+)</name>
        <dbReference type="ChEBI" id="CHEBI:29105"/>
        <label>2</label>
    </ligand>
</feature>
<sequence>MKYLIDLHTHTIVSGHAYTTLLENIKQASEVGIKIMGTSEHGPKMPGAPHIWYFGNMDKIPREVYGVTVLKGCEANILNINGELDIPEIIQNKLDYIIASLHDVCIEPGDKEYNTTAVLNAMDNPNIDILGHLGNPVYPIDIDAIVDKAKEKNILIEINNGSLSGSREGSYDNCIKIAQACKEKGVRVILGTDSHISFTIGNFDKVKELVDSAKMPEELIMNTNEKKIVEYLKGKGKLENFNLE</sequence>
<dbReference type="Proteomes" id="UP000190951">
    <property type="component" value="Chromosome"/>
</dbReference>
<dbReference type="PANTHER" id="PTHR36928:SF1">
    <property type="entry name" value="PHOSPHATASE YCDX-RELATED"/>
    <property type="match status" value="1"/>
</dbReference>
<dbReference type="Gene3D" id="3.20.20.140">
    <property type="entry name" value="Metal-dependent hydrolases"/>
    <property type="match status" value="1"/>
</dbReference>
<feature type="binding site" evidence="1">
    <location>
        <position position="74"/>
    </location>
    <ligand>
        <name>Zn(2+)</name>
        <dbReference type="ChEBI" id="CHEBI:29105"/>
        <label>1</label>
    </ligand>
</feature>
<dbReference type="EMBL" id="CP096983">
    <property type="protein sequence ID" value="URZ10166.1"/>
    <property type="molecule type" value="Genomic_DNA"/>
</dbReference>
<dbReference type="InterPro" id="IPR050243">
    <property type="entry name" value="PHP_phosphatase"/>
</dbReference>
<dbReference type="CDD" id="cd07437">
    <property type="entry name" value="PHP_HisPPase_Ycdx_like"/>
    <property type="match status" value="1"/>
</dbReference>
<dbReference type="GO" id="GO:0008270">
    <property type="term" value="F:zinc ion binding"/>
    <property type="evidence" value="ECO:0007669"/>
    <property type="project" value="UniProtKB-UniRule"/>
</dbReference>
<keyword evidence="1" id="KW-0862">Zinc</keyword>
<keyword evidence="1" id="KW-0479">Metal-binding</keyword>
<evidence type="ECO:0000313" key="3">
    <source>
        <dbReference type="Proteomes" id="UP000190951"/>
    </source>
</evidence>
<feature type="binding site" evidence="1">
    <location>
        <position position="8"/>
    </location>
    <ligand>
        <name>Zn(2+)</name>
        <dbReference type="ChEBI" id="CHEBI:29105"/>
        <label>1</label>
    </ligand>
</feature>
<dbReference type="InterPro" id="IPR016195">
    <property type="entry name" value="Pol/histidinol_Pase-like"/>
</dbReference>
<evidence type="ECO:0000256" key="1">
    <source>
        <dbReference type="HAMAP-Rule" id="MF_01561"/>
    </source>
</evidence>
<gene>
    <name evidence="2" type="primary">ycdX</name>
    <name evidence="2" type="ORF">CROST_008740</name>
</gene>
<feature type="binding site" evidence="1">
    <location>
        <position position="10"/>
    </location>
    <ligand>
        <name>Zn(2+)</name>
        <dbReference type="ChEBI" id="CHEBI:29105"/>
        <label>1</label>
    </ligand>
</feature>
<feature type="binding site" evidence="1">
    <location>
        <position position="74"/>
    </location>
    <ligand>
        <name>Zn(2+)</name>
        <dbReference type="ChEBI" id="CHEBI:29105"/>
        <label>3</label>
    </ligand>
</feature>
<dbReference type="InterPro" id="IPR023710">
    <property type="entry name" value="Phosphatase_YcdX_put"/>
</dbReference>
<feature type="binding site" evidence="1">
    <location>
        <position position="16"/>
    </location>
    <ligand>
        <name>Zn(2+)</name>
        <dbReference type="ChEBI" id="CHEBI:29105"/>
        <label>2</label>
    </ligand>
</feature>
<dbReference type="InterPro" id="IPR003141">
    <property type="entry name" value="Pol/His_phosphatase_N"/>
</dbReference>
<dbReference type="SMART" id="SM00481">
    <property type="entry name" value="POLIIIAc"/>
    <property type="match status" value="1"/>
</dbReference>
<dbReference type="KEGG" id="crw:CROST_008740"/>
<dbReference type="Pfam" id="PF02811">
    <property type="entry name" value="PHP"/>
    <property type="match status" value="1"/>
</dbReference>
<dbReference type="GO" id="GO:0016791">
    <property type="term" value="F:phosphatase activity"/>
    <property type="evidence" value="ECO:0007669"/>
    <property type="project" value="UniProtKB-UniRule"/>
</dbReference>
<keyword evidence="1 2" id="KW-0378">Hydrolase</keyword>
<feature type="binding site" evidence="1">
    <location>
        <position position="193"/>
    </location>
    <ligand>
        <name>Zn(2+)</name>
        <dbReference type="ChEBI" id="CHEBI:29105"/>
        <label>1</label>
    </ligand>
</feature>
<dbReference type="EC" id="3.1.3.-" evidence="2"/>